<organism evidence="3 4">
    <name type="scientific">Halorubrum alkaliphilum</name>
    <dbReference type="NCBI Taxonomy" id="261290"/>
    <lineage>
        <taxon>Archaea</taxon>
        <taxon>Methanobacteriati</taxon>
        <taxon>Methanobacteriota</taxon>
        <taxon>Stenosarchaea group</taxon>
        <taxon>Halobacteria</taxon>
        <taxon>Halobacteriales</taxon>
        <taxon>Haloferacaceae</taxon>
        <taxon>Halorubrum</taxon>
    </lineage>
</organism>
<dbReference type="InterPro" id="IPR029063">
    <property type="entry name" value="SAM-dependent_MTases_sf"/>
</dbReference>
<gene>
    <name evidence="3" type="ORF">J2751_002220</name>
</gene>
<feature type="domain" description="Methyltransferase" evidence="2">
    <location>
        <begin position="46"/>
        <end position="108"/>
    </location>
</feature>
<evidence type="ECO:0000259" key="2">
    <source>
        <dbReference type="Pfam" id="PF13649"/>
    </source>
</evidence>
<keyword evidence="3" id="KW-0808">Transferase</keyword>
<dbReference type="OrthoDB" id="182741at2157"/>
<evidence type="ECO:0000313" key="3">
    <source>
        <dbReference type="EMBL" id="MBP1923181.1"/>
    </source>
</evidence>
<dbReference type="Gene3D" id="3.40.50.150">
    <property type="entry name" value="Vaccinia Virus protein VP39"/>
    <property type="match status" value="1"/>
</dbReference>
<keyword evidence="3" id="KW-0489">Methyltransferase</keyword>
<dbReference type="Pfam" id="PF13649">
    <property type="entry name" value="Methyltransf_25"/>
    <property type="match status" value="1"/>
</dbReference>
<dbReference type="AlphaFoldDB" id="A0A8T4GIE3"/>
<name>A0A8T4GIE3_9EURY</name>
<comment type="caution">
    <text evidence="3">The sequence shown here is derived from an EMBL/GenBank/DDBJ whole genome shotgun (WGS) entry which is preliminary data.</text>
</comment>
<dbReference type="EMBL" id="JAGGKQ010000017">
    <property type="protein sequence ID" value="MBP1923181.1"/>
    <property type="molecule type" value="Genomic_DNA"/>
</dbReference>
<sequence length="281" mass="29239">MSGRDAAAFYTRYARLYDRLATDAPFVTGLRERVVEALDPDRGDVVVEMGCGTGANLPYLRERVGRGGTVIGLDVSGGVLGRARERIERAGWGNVHVARADATRPPLRAPTDALDGSGRNVSDIDGRNVSDIDGRNVSDVDAVLATFLTGMLADPEGAVDEWCRLVADGDPSDRGEAAAVSGGRSGGGRICVAGLARSTEPIGRLLNPAFAAAVRLAAPPGGGDGLPRARRERSGAESAVARLDQRAVAAHGRVHERCRDASTTRLLGGFARITAGSVDGS</sequence>
<dbReference type="RefSeq" id="WP_209485951.1">
    <property type="nucleotide sequence ID" value="NZ_JAGGKQ010000017.1"/>
</dbReference>
<accession>A0A8T4GIE3</accession>
<keyword evidence="4" id="KW-1185">Reference proteome</keyword>
<dbReference type="CDD" id="cd02440">
    <property type="entry name" value="AdoMet_MTases"/>
    <property type="match status" value="1"/>
</dbReference>
<dbReference type="SUPFAM" id="SSF53335">
    <property type="entry name" value="S-adenosyl-L-methionine-dependent methyltransferases"/>
    <property type="match status" value="1"/>
</dbReference>
<dbReference type="GO" id="GO:0008168">
    <property type="term" value="F:methyltransferase activity"/>
    <property type="evidence" value="ECO:0007669"/>
    <property type="project" value="UniProtKB-KW"/>
</dbReference>
<dbReference type="Proteomes" id="UP000823588">
    <property type="component" value="Unassembled WGS sequence"/>
</dbReference>
<proteinExistence type="predicted"/>
<feature type="region of interest" description="Disordered" evidence="1">
    <location>
        <begin position="221"/>
        <end position="240"/>
    </location>
</feature>
<dbReference type="InterPro" id="IPR041698">
    <property type="entry name" value="Methyltransf_25"/>
</dbReference>
<evidence type="ECO:0000256" key="1">
    <source>
        <dbReference type="SAM" id="MobiDB-lite"/>
    </source>
</evidence>
<evidence type="ECO:0000313" key="4">
    <source>
        <dbReference type="Proteomes" id="UP000823588"/>
    </source>
</evidence>
<reference evidence="3" key="1">
    <citation type="submission" date="2021-03" db="EMBL/GenBank/DDBJ databases">
        <title>Genomic Encyclopedia of Type Strains, Phase IV (KMG-IV): sequencing the most valuable type-strain genomes for metagenomic binning, comparative biology and taxonomic classification.</title>
        <authorList>
            <person name="Goeker M."/>
        </authorList>
    </citation>
    <scope>NUCLEOTIDE SEQUENCE</scope>
    <source>
        <strain evidence="3">DSM 23564</strain>
    </source>
</reference>
<protein>
    <submittedName>
        <fullName evidence="3">SAM-dependent methyltransferase</fullName>
    </submittedName>
</protein>
<dbReference type="GO" id="GO:0032259">
    <property type="term" value="P:methylation"/>
    <property type="evidence" value="ECO:0007669"/>
    <property type="project" value="UniProtKB-KW"/>
</dbReference>